<dbReference type="PANTHER" id="PTHR28620:SF1">
    <property type="entry name" value="CENP-V_GFA DOMAIN-CONTAINING PROTEIN"/>
    <property type="match status" value="1"/>
</dbReference>
<accession>A0A1C3XEU3</accession>
<keyword evidence="2" id="KW-0479">Metal-binding</keyword>
<dbReference type="PANTHER" id="PTHR28620">
    <property type="entry name" value="CENTROMERE PROTEIN V"/>
    <property type="match status" value="1"/>
</dbReference>
<evidence type="ECO:0000256" key="2">
    <source>
        <dbReference type="ARBA" id="ARBA00022723"/>
    </source>
</evidence>
<dbReference type="Pfam" id="PF04828">
    <property type="entry name" value="GFA"/>
    <property type="match status" value="1"/>
</dbReference>
<evidence type="ECO:0000256" key="1">
    <source>
        <dbReference type="ARBA" id="ARBA00005495"/>
    </source>
</evidence>
<dbReference type="GO" id="GO:0046872">
    <property type="term" value="F:metal ion binding"/>
    <property type="evidence" value="ECO:0007669"/>
    <property type="project" value="UniProtKB-KW"/>
</dbReference>
<proteinExistence type="inferred from homology"/>
<sequence length="140" mass="15719">MTKKTYHGSCHCGAVAFEAAIDFEKGTTRCNCSICSKARFWFAILQADDFKIEKGEDNLSDYTWIPPGKSKANLHYRFCETCGVRTFGQGDKESLGRFYAVSIAALDDIGQDTDQIAKSIKHVDGRHDDYEHEPADTRLL</sequence>
<evidence type="ECO:0000256" key="3">
    <source>
        <dbReference type="ARBA" id="ARBA00022833"/>
    </source>
</evidence>
<feature type="domain" description="CENP-V/GFA" evidence="4">
    <location>
        <begin position="6"/>
        <end position="136"/>
    </location>
</feature>
<organism evidence="5 6">
    <name type="scientific">Rhizobium lusitanum</name>
    <dbReference type="NCBI Taxonomy" id="293958"/>
    <lineage>
        <taxon>Bacteria</taxon>
        <taxon>Pseudomonadati</taxon>
        <taxon>Pseudomonadota</taxon>
        <taxon>Alphaproteobacteria</taxon>
        <taxon>Hyphomicrobiales</taxon>
        <taxon>Rhizobiaceae</taxon>
        <taxon>Rhizobium/Agrobacterium group</taxon>
        <taxon>Rhizobium</taxon>
    </lineage>
</organism>
<dbReference type="OrthoDB" id="9805575at2"/>
<protein>
    <submittedName>
        <fullName evidence="5">Uncharacterized conserved protein</fullName>
    </submittedName>
</protein>
<comment type="similarity">
    <text evidence="1">Belongs to the Gfa family.</text>
</comment>
<dbReference type="InterPro" id="IPR052355">
    <property type="entry name" value="CENP-V-like"/>
</dbReference>
<reference evidence="5 6" key="1">
    <citation type="submission" date="2016-08" db="EMBL/GenBank/DDBJ databases">
        <authorList>
            <person name="Seilhamer J.J."/>
        </authorList>
    </citation>
    <scope>NUCLEOTIDE SEQUENCE [LARGE SCALE GENOMIC DNA]</scope>
    <source>
        <strain evidence="5 6">P1-7</strain>
    </source>
</reference>
<dbReference type="InterPro" id="IPR006913">
    <property type="entry name" value="CENP-V/GFA"/>
</dbReference>
<dbReference type="PROSITE" id="PS51891">
    <property type="entry name" value="CENP_V_GFA"/>
    <property type="match status" value="1"/>
</dbReference>
<name>A0A1C3XEU3_9HYPH</name>
<dbReference type="GO" id="GO:0016846">
    <property type="term" value="F:carbon-sulfur lyase activity"/>
    <property type="evidence" value="ECO:0007669"/>
    <property type="project" value="InterPro"/>
</dbReference>
<dbReference type="SUPFAM" id="SSF51316">
    <property type="entry name" value="Mss4-like"/>
    <property type="match status" value="1"/>
</dbReference>
<evidence type="ECO:0000259" key="4">
    <source>
        <dbReference type="PROSITE" id="PS51891"/>
    </source>
</evidence>
<evidence type="ECO:0000313" key="6">
    <source>
        <dbReference type="Proteomes" id="UP000199205"/>
    </source>
</evidence>
<gene>
    <name evidence="5" type="ORF">GA0061101_13417</name>
</gene>
<dbReference type="EMBL" id="FMAF01000034">
    <property type="protein sequence ID" value="SCB50655.1"/>
    <property type="molecule type" value="Genomic_DNA"/>
</dbReference>
<dbReference type="AlphaFoldDB" id="A0A1C3XEU3"/>
<dbReference type="RefSeq" id="WP_047640304.1">
    <property type="nucleotide sequence ID" value="NZ_FMAF01000034.1"/>
</dbReference>
<dbReference type="Gene3D" id="2.170.150.70">
    <property type="match status" value="1"/>
</dbReference>
<dbReference type="InterPro" id="IPR011057">
    <property type="entry name" value="Mss4-like_sf"/>
</dbReference>
<evidence type="ECO:0000313" key="5">
    <source>
        <dbReference type="EMBL" id="SCB50655.1"/>
    </source>
</evidence>
<keyword evidence="3" id="KW-0862">Zinc</keyword>
<dbReference type="Proteomes" id="UP000199205">
    <property type="component" value="Unassembled WGS sequence"/>
</dbReference>